<feature type="chain" id="PRO_5002172448" evidence="2">
    <location>
        <begin position="19"/>
        <end position="416"/>
    </location>
</feature>
<gene>
    <name evidence="3" type="ORF">M408DRAFT_209796</name>
</gene>
<dbReference type="Gene3D" id="2.60.120.200">
    <property type="match status" value="1"/>
</dbReference>
<dbReference type="GO" id="GO:0009251">
    <property type="term" value="P:glucan catabolic process"/>
    <property type="evidence" value="ECO:0007669"/>
    <property type="project" value="TreeGrafter"/>
</dbReference>
<feature type="signal peptide" evidence="2">
    <location>
        <begin position="1"/>
        <end position="18"/>
    </location>
</feature>
<dbReference type="Pfam" id="PF26113">
    <property type="entry name" value="GH16_XgeA"/>
    <property type="match status" value="2"/>
</dbReference>
<dbReference type="InterPro" id="IPR050546">
    <property type="entry name" value="Glycosyl_Hydrlase_16"/>
</dbReference>
<dbReference type="EMBL" id="KN824314">
    <property type="protein sequence ID" value="KIM25379.1"/>
    <property type="molecule type" value="Genomic_DNA"/>
</dbReference>
<evidence type="ECO:0000256" key="1">
    <source>
        <dbReference type="SAM" id="MobiDB-lite"/>
    </source>
</evidence>
<dbReference type="HOGENOM" id="CLU_016972_2_1_1"/>
<organism evidence="3 4">
    <name type="scientific">Serendipita vermifera MAFF 305830</name>
    <dbReference type="NCBI Taxonomy" id="933852"/>
    <lineage>
        <taxon>Eukaryota</taxon>
        <taxon>Fungi</taxon>
        <taxon>Dikarya</taxon>
        <taxon>Basidiomycota</taxon>
        <taxon>Agaricomycotina</taxon>
        <taxon>Agaricomycetes</taxon>
        <taxon>Sebacinales</taxon>
        <taxon>Serendipitaceae</taxon>
        <taxon>Serendipita</taxon>
    </lineage>
</organism>
<reference evidence="3 4" key="1">
    <citation type="submission" date="2014-04" db="EMBL/GenBank/DDBJ databases">
        <authorList>
            <consortium name="DOE Joint Genome Institute"/>
            <person name="Kuo A."/>
            <person name="Zuccaro A."/>
            <person name="Kohler A."/>
            <person name="Nagy L.G."/>
            <person name="Floudas D."/>
            <person name="Copeland A."/>
            <person name="Barry K.W."/>
            <person name="Cichocki N."/>
            <person name="Veneault-Fourrey C."/>
            <person name="LaButti K."/>
            <person name="Lindquist E.A."/>
            <person name="Lipzen A."/>
            <person name="Lundell T."/>
            <person name="Morin E."/>
            <person name="Murat C."/>
            <person name="Sun H."/>
            <person name="Tunlid A."/>
            <person name="Henrissat B."/>
            <person name="Grigoriev I.V."/>
            <person name="Hibbett D.S."/>
            <person name="Martin F."/>
            <person name="Nordberg H.P."/>
            <person name="Cantor M.N."/>
            <person name="Hua S.X."/>
        </authorList>
    </citation>
    <scope>NUCLEOTIDE SEQUENCE [LARGE SCALE GENOMIC DNA]</scope>
    <source>
        <strain evidence="3 4">MAFF 305830</strain>
    </source>
</reference>
<accession>A0A0C3AZG9</accession>
<dbReference type="Proteomes" id="UP000054097">
    <property type="component" value="Unassembled WGS sequence"/>
</dbReference>
<dbReference type="PANTHER" id="PTHR10963:SF24">
    <property type="entry name" value="GLYCOSIDASE C21B10.07-RELATED"/>
    <property type="match status" value="1"/>
</dbReference>
<evidence type="ECO:0000313" key="3">
    <source>
        <dbReference type="EMBL" id="KIM25379.1"/>
    </source>
</evidence>
<dbReference type="SUPFAM" id="SSF49899">
    <property type="entry name" value="Concanavalin A-like lectins/glucanases"/>
    <property type="match status" value="1"/>
</dbReference>
<keyword evidence="2" id="KW-0732">Signal</keyword>
<dbReference type="InterPro" id="IPR013320">
    <property type="entry name" value="ConA-like_dom_sf"/>
</dbReference>
<name>A0A0C3AZG9_SERVB</name>
<dbReference type="OrthoDB" id="192832at2759"/>
<reference evidence="4" key="2">
    <citation type="submission" date="2015-01" db="EMBL/GenBank/DDBJ databases">
        <title>Evolutionary Origins and Diversification of the Mycorrhizal Mutualists.</title>
        <authorList>
            <consortium name="DOE Joint Genome Institute"/>
            <consortium name="Mycorrhizal Genomics Consortium"/>
            <person name="Kohler A."/>
            <person name="Kuo A."/>
            <person name="Nagy L.G."/>
            <person name="Floudas D."/>
            <person name="Copeland A."/>
            <person name="Barry K.W."/>
            <person name="Cichocki N."/>
            <person name="Veneault-Fourrey C."/>
            <person name="LaButti K."/>
            <person name="Lindquist E.A."/>
            <person name="Lipzen A."/>
            <person name="Lundell T."/>
            <person name="Morin E."/>
            <person name="Murat C."/>
            <person name="Riley R."/>
            <person name="Ohm R."/>
            <person name="Sun H."/>
            <person name="Tunlid A."/>
            <person name="Henrissat B."/>
            <person name="Grigoriev I.V."/>
            <person name="Hibbett D.S."/>
            <person name="Martin F."/>
        </authorList>
    </citation>
    <scope>NUCLEOTIDE SEQUENCE [LARGE SCALE GENOMIC DNA]</scope>
    <source>
        <strain evidence="4">MAFF 305830</strain>
    </source>
</reference>
<feature type="region of interest" description="Disordered" evidence="1">
    <location>
        <begin position="357"/>
        <end position="392"/>
    </location>
</feature>
<proteinExistence type="predicted"/>
<sequence length="416" mass="44678">MARSVLLFGLLLAHFADAYDLVKTYSGNTFFDDWNFIYDWDHWTGGDVQYQNTTGGANLTSVNEAGNVILRVDSWTDIRLAQYEEKRNSVRIEGKQIFNNTNAVVMFDVAHVPTGCSVCRYTFPRRILYLTRPKSGGSLWSKSGIQQWPKGGEVDIFEAVNRMSANQMALHTAQTCTIPNPNPNASGQTLLTDCTVTTNPDGTHGNGSGCVVSDPQPESYSSFASSSGGVWVAEYAPTAVNIWFFTRPSVPSGLTTAATIDTATLGKPTANFPTSDTCDIAGSLDPQHLVIDITLCGNWAGEVIADTCGALTATNCYQQYVKDPANYVDAYFEIASVKIFGGETTLLENGTIPITTPTRSSATIRPSSTNTRSLIAPTIGDSTSTSTTTRPNDAHKQMVWSAGGLALASALTAALL</sequence>
<dbReference type="AlphaFoldDB" id="A0A0C3AZG9"/>
<evidence type="ECO:0000256" key="2">
    <source>
        <dbReference type="SAM" id="SignalP"/>
    </source>
</evidence>
<keyword evidence="4" id="KW-1185">Reference proteome</keyword>
<evidence type="ECO:0000313" key="4">
    <source>
        <dbReference type="Proteomes" id="UP000054097"/>
    </source>
</evidence>
<keyword evidence="3" id="KW-0378">Hydrolase</keyword>
<protein>
    <submittedName>
        <fullName evidence="3">Glycoside hydrolase family 16 protein</fullName>
    </submittedName>
</protein>
<dbReference type="GO" id="GO:0016787">
    <property type="term" value="F:hydrolase activity"/>
    <property type="evidence" value="ECO:0007669"/>
    <property type="project" value="UniProtKB-KW"/>
</dbReference>
<dbReference type="PANTHER" id="PTHR10963">
    <property type="entry name" value="GLYCOSYL HYDROLASE-RELATED"/>
    <property type="match status" value="1"/>
</dbReference>
<feature type="compositionally biased region" description="Polar residues" evidence="1">
    <location>
        <begin position="357"/>
        <end position="373"/>
    </location>
</feature>
<dbReference type="STRING" id="933852.A0A0C3AZG9"/>